<dbReference type="EMBL" id="LKCM01000137">
    <property type="protein sequence ID" value="KPQ43664.1"/>
    <property type="molecule type" value="Genomic_DNA"/>
</dbReference>
<evidence type="ECO:0000313" key="1">
    <source>
        <dbReference type="EMBL" id="KPQ43664.1"/>
    </source>
</evidence>
<dbReference type="Proteomes" id="UP000050360">
    <property type="component" value="Unassembled WGS sequence"/>
</dbReference>
<comment type="caution">
    <text evidence="1">The sequence shown here is derived from an EMBL/GenBank/DDBJ whole genome shotgun (WGS) entry which is preliminary data.</text>
</comment>
<accession>A0A0P8AGX9</accession>
<dbReference type="Gene3D" id="1.10.1220.10">
    <property type="entry name" value="Met repressor-like"/>
    <property type="match status" value="1"/>
</dbReference>
<gene>
    <name evidence="1" type="ORF">MPEBLZ_01850</name>
</gene>
<sequence length="78" mass="9015">MDTTIRNIDPFVYKKLKTKAAQEGISIGEAVTKAISEWLGLPKNKKRSIIEIKPEHFGHQYRNLSEEIDEVLYKQEQA</sequence>
<reference evidence="1 2" key="1">
    <citation type="submission" date="2015-09" db="EMBL/GenBank/DDBJ databases">
        <title>A metagenomics-based metabolic model of nitrate-dependent anaerobic oxidation of methane by Methanoperedens-like archaea.</title>
        <authorList>
            <person name="Arshad A."/>
            <person name="Speth D.R."/>
            <person name="De Graaf R.M."/>
            <person name="Op Den Camp H.J."/>
            <person name="Jetten M.S."/>
            <person name="Welte C.U."/>
        </authorList>
    </citation>
    <scope>NUCLEOTIDE SEQUENCE [LARGE SCALE GENOMIC DNA]</scope>
</reference>
<dbReference type="AlphaFoldDB" id="A0A0P8AGX9"/>
<dbReference type="SUPFAM" id="SSF47598">
    <property type="entry name" value="Ribbon-helix-helix"/>
    <property type="match status" value="1"/>
</dbReference>
<organism evidence="1 2">
    <name type="scientific">Candidatus Methanoperedens nitratireducens</name>
    <dbReference type="NCBI Taxonomy" id="1392998"/>
    <lineage>
        <taxon>Archaea</taxon>
        <taxon>Methanobacteriati</taxon>
        <taxon>Methanobacteriota</taxon>
        <taxon>Stenosarchaea group</taxon>
        <taxon>Methanomicrobia</taxon>
        <taxon>Methanosarcinales</taxon>
        <taxon>ANME-2 cluster</taxon>
        <taxon>Candidatus Methanoperedentaceae</taxon>
        <taxon>Candidatus Methanoperedens</taxon>
    </lineage>
</organism>
<dbReference type="GO" id="GO:0006355">
    <property type="term" value="P:regulation of DNA-templated transcription"/>
    <property type="evidence" value="ECO:0007669"/>
    <property type="project" value="InterPro"/>
</dbReference>
<proteinExistence type="predicted"/>
<protein>
    <submittedName>
        <fullName evidence="1">Uncharacterized protein</fullName>
    </submittedName>
</protein>
<dbReference type="InterPro" id="IPR010985">
    <property type="entry name" value="Ribbon_hlx_hlx"/>
</dbReference>
<evidence type="ECO:0000313" key="2">
    <source>
        <dbReference type="Proteomes" id="UP000050360"/>
    </source>
</evidence>
<dbReference type="InterPro" id="IPR013321">
    <property type="entry name" value="Arc_rbn_hlx_hlx"/>
</dbReference>
<name>A0A0P8AGX9_9EURY</name>